<reference evidence="4 5" key="1">
    <citation type="submission" date="2018-09" db="EMBL/GenBank/DDBJ databases">
        <title>Genome Sequence of Paenibacillus lautus Strain E7593-69, Azo Dye-Degrading Bacteria, Isolated from Commercial Tattoo Inks.</title>
        <authorList>
            <person name="Nho S.W."/>
            <person name="Kim S.-J."/>
            <person name="Kweon O."/>
            <person name="Cerniglia C.E."/>
        </authorList>
    </citation>
    <scope>NUCLEOTIDE SEQUENCE [LARGE SCALE GENOMIC DNA]</scope>
    <source>
        <strain evidence="4 5">E7593-69</strain>
    </source>
</reference>
<feature type="domain" description="N-acetyltransferase" evidence="3">
    <location>
        <begin position="160"/>
        <end position="294"/>
    </location>
</feature>
<keyword evidence="2" id="KW-0012">Acyltransferase</keyword>
<dbReference type="Gene3D" id="3.40.630.30">
    <property type="match status" value="1"/>
</dbReference>
<evidence type="ECO:0000256" key="1">
    <source>
        <dbReference type="ARBA" id="ARBA00022679"/>
    </source>
</evidence>
<evidence type="ECO:0000259" key="3">
    <source>
        <dbReference type="PROSITE" id="PS51186"/>
    </source>
</evidence>
<dbReference type="PROSITE" id="PS51186">
    <property type="entry name" value="GNAT"/>
    <property type="match status" value="1"/>
</dbReference>
<evidence type="ECO:0000256" key="2">
    <source>
        <dbReference type="ARBA" id="ARBA00023315"/>
    </source>
</evidence>
<dbReference type="InterPro" id="IPR000182">
    <property type="entry name" value="GNAT_dom"/>
</dbReference>
<dbReference type="EMBL" id="CP032412">
    <property type="protein sequence ID" value="AYB47962.1"/>
    <property type="molecule type" value="Genomic_DNA"/>
</dbReference>
<dbReference type="InterPro" id="IPR016181">
    <property type="entry name" value="Acyl_CoA_acyltransferase"/>
</dbReference>
<dbReference type="PANTHER" id="PTHR43420">
    <property type="entry name" value="ACETYLTRANSFERASE"/>
    <property type="match status" value="1"/>
</dbReference>
<dbReference type="KEGG" id="plw:D5F53_28390"/>
<accession>A0A385TZK1</accession>
<keyword evidence="5" id="KW-1185">Reference proteome</keyword>
<proteinExistence type="predicted"/>
<organism evidence="4 5">
    <name type="scientific">Paenibacillus lautus</name>
    <name type="common">Bacillus lautus</name>
    <dbReference type="NCBI Taxonomy" id="1401"/>
    <lineage>
        <taxon>Bacteria</taxon>
        <taxon>Bacillati</taxon>
        <taxon>Bacillota</taxon>
        <taxon>Bacilli</taxon>
        <taxon>Bacillales</taxon>
        <taxon>Paenibacillaceae</taxon>
        <taxon>Paenibacillus</taxon>
    </lineage>
</organism>
<gene>
    <name evidence="4" type="ORF">D5F53_28390</name>
</gene>
<sequence length="294" mass="33824">MPLLGELYQAVSAAEALFWWVGDQENWGNVFCAIEDGKMVAKGQVGIMNVIPPGRAPNCKHHIYVNLKAVPHREQDYDLLDELYQVLYERAVVLMRTLPKAYETYLCVGNYAHESANNAFFTEKKGFQPLENLYAMKRSLEEPIPALPLDDRYRNRLWRIESAEEEVEYLKHEAEIWPEAPLGLERLREYKAHSNWIAMNVLEGDTLVGSTMAWQEEGDGVIEDVFVRAPWRRRGIAKYLLCRAMSYLQAHGSATVKLQVKAANDTALSLYQSVGFAKDQEEHRFYLPLELQVR</sequence>
<dbReference type="SUPFAM" id="SSF55729">
    <property type="entry name" value="Acyl-CoA N-acyltransferases (Nat)"/>
    <property type="match status" value="1"/>
</dbReference>
<dbReference type="GO" id="GO:0016747">
    <property type="term" value="F:acyltransferase activity, transferring groups other than amino-acyl groups"/>
    <property type="evidence" value="ECO:0007669"/>
    <property type="project" value="InterPro"/>
</dbReference>
<evidence type="ECO:0000313" key="5">
    <source>
        <dbReference type="Proteomes" id="UP000266552"/>
    </source>
</evidence>
<dbReference type="PANTHER" id="PTHR43420:SF12">
    <property type="entry name" value="N-ACETYLTRANSFERASE DOMAIN-CONTAINING PROTEIN"/>
    <property type="match status" value="1"/>
</dbReference>
<protein>
    <submittedName>
        <fullName evidence="4">GNAT family N-acetyltransferase</fullName>
    </submittedName>
</protein>
<keyword evidence="1 4" id="KW-0808">Transferase</keyword>
<dbReference type="RefSeq" id="WP_119851327.1">
    <property type="nucleotide sequence ID" value="NZ_CP032412.1"/>
</dbReference>
<dbReference type="InterPro" id="IPR050680">
    <property type="entry name" value="YpeA/RimI_acetyltransf"/>
</dbReference>
<dbReference type="Proteomes" id="UP000266552">
    <property type="component" value="Chromosome"/>
</dbReference>
<name>A0A385TZK1_PAELA</name>
<dbReference type="Pfam" id="PF00583">
    <property type="entry name" value="Acetyltransf_1"/>
    <property type="match status" value="1"/>
</dbReference>
<dbReference type="CDD" id="cd04301">
    <property type="entry name" value="NAT_SF"/>
    <property type="match status" value="1"/>
</dbReference>
<evidence type="ECO:0000313" key="4">
    <source>
        <dbReference type="EMBL" id="AYB47962.1"/>
    </source>
</evidence>
<dbReference type="AlphaFoldDB" id="A0A385TZK1"/>